<dbReference type="PRINTS" id="PR00368">
    <property type="entry name" value="FADPNR"/>
</dbReference>
<dbReference type="SUPFAM" id="SSF160148">
    <property type="entry name" value="CPE0013-like"/>
    <property type="match status" value="1"/>
</dbReference>
<dbReference type="Gene3D" id="3.10.530.10">
    <property type="entry name" value="CPE0013-like"/>
    <property type="match status" value="1"/>
</dbReference>
<keyword evidence="1" id="KW-0560">Oxidoreductase</keyword>
<proteinExistence type="predicted"/>
<dbReference type="AlphaFoldDB" id="A0A9D1I2S3"/>
<evidence type="ECO:0000313" key="3">
    <source>
        <dbReference type="EMBL" id="HIU27124.1"/>
    </source>
</evidence>
<evidence type="ECO:0000313" key="4">
    <source>
        <dbReference type="Proteomes" id="UP000824091"/>
    </source>
</evidence>
<dbReference type="SUPFAM" id="SSF51905">
    <property type="entry name" value="FAD/NAD(P)-binding domain"/>
    <property type="match status" value="1"/>
</dbReference>
<dbReference type="Proteomes" id="UP000824091">
    <property type="component" value="Unassembled WGS sequence"/>
</dbReference>
<reference evidence="3" key="2">
    <citation type="journal article" date="2021" name="PeerJ">
        <title>Extensive microbial diversity within the chicken gut microbiome revealed by metagenomics and culture.</title>
        <authorList>
            <person name="Gilroy R."/>
            <person name="Ravi A."/>
            <person name="Getino M."/>
            <person name="Pursley I."/>
            <person name="Horton D.L."/>
            <person name="Alikhan N.F."/>
            <person name="Baker D."/>
            <person name="Gharbi K."/>
            <person name="Hall N."/>
            <person name="Watson M."/>
            <person name="Adriaenssens E.M."/>
            <person name="Foster-Nyarko E."/>
            <person name="Jarju S."/>
            <person name="Secka A."/>
            <person name="Antonio M."/>
            <person name="Oren A."/>
            <person name="Chaudhuri R.R."/>
            <person name="La Ragione R."/>
            <person name="Hildebrand F."/>
            <person name="Pallen M.J."/>
        </authorList>
    </citation>
    <scope>NUCLEOTIDE SEQUENCE</scope>
    <source>
        <strain evidence="3">11300</strain>
    </source>
</reference>
<reference evidence="3" key="1">
    <citation type="submission" date="2020-10" db="EMBL/GenBank/DDBJ databases">
        <authorList>
            <person name="Gilroy R."/>
        </authorList>
    </citation>
    <scope>NUCLEOTIDE SEQUENCE</scope>
    <source>
        <strain evidence="3">11300</strain>
    </source>
</reference>
<comment type="caution">
    <text evidence="3">The sequence shown here is derived from an EMBL/GenBank/DDBJ whole genome shotgun (WGS) entry which is preliminary data.</text>
</comment>
<evidence type="ECO:0000259" key="2">
    <source>
        <dbReference type="Pfam" id="PF07992"/>
    </source>
</evidence>
<protein>
    <submittedName>
        <fullName evidence="3">FAD-dependent oxidoreductase</fullName>
    </submittedName>
</protein>
<dbReference type="PANTHER" id="PTHR42949:SF3">
    <property type="entry name" value="ANAEROBIC GLYCEROL-3-PHOSPHATE DEHYDROGENASE SUBUNIT B"/>
    <property type="match status" value="1"/>
</dbReference>
<dbReference type="InterPro" id="IPR012460">
    <property type="entry name" value="DUF1667"/>
</dbReference>
<accession>A0A9D1I2S3</accession>
<dbReference type="GO" id="GO:0016491">
    <property type="term" value="F:oxidoreductase activity"/>
    <property type="evidence" value="ECO:0007669"/>
    <property type="project" value="UniProtKB-KW"/>
</dbReference>
<organism evidence="3 4">
    <name type="scientific">Candidatus Fimisoma avicola</name>
    <dbReference type="NCBI Taxonomy" id="2840826"/>
    <lineage>
        <taxon>Bacteria</taxon>
        <taxon>Bacillati</taxon>
        <taxon>Bacillota</taxon>
        <taxon>Clostridia</taxon>
        <taxon>Eubacteriales</taxon>
        <taxon>Candidatus Fimisoma</taxon>
    </lineage>
</organism>
<dbReference type="InterPro" id="IPR023753">
    <property type="entry name" value="FAD/NAD-binding_dom"/>
</dbReference>
<dbReference type="InterPro" id="IPR051691">
    <property type="entry name" value="Metab_Enz_Cyan_OpOx_G3PDH"/>
</dbReference>
<dbReference type="InterPro" id="IPR036593">
    <property type="entry name" value="CPE0013-like_sf"/>
</dbReference>
<dbReference type="PANTHER" id="PTHR42949">
    <property type="entry name" value="ANAEROBIC GLYCEROL-3-PHOSPHATE DEHYDROGENASE SUBUNIT B"/>
    <property type="match status" value="1"/>
</dbReference>
<sequence>MIYADVAVIGGGPAGMSAAVAAKEAGAGKVMLIERDHMLGGILLQCIHNGFGLHKFKEELTGPEYAARYRTLTEKSAITVFTDTMVTGISEEKTITCVNSADGCFQIRAGALILAMGCRERPRGALMTPGDRPAGVMTAGTAQKFVNIKGFMPGKRIVILGSGDIGLIMARRMTLEGASVEAVCEIMEDSGGLTRNISQCLRDFNIPLKLSHTVTQIHGKERLKGVTVAKVDQDKKPINGTEEYIPCDTLMLSVGLIPENELSKMAGIKIDTRTKGPVVDENRQTSVPGIFACGNVVKVHELVDYVSDEGETAGRAAAAYAMGMPQPEHTHGKGNMPSEKKGVKNMPPDDGCHVICTVCPVGCTVKVTKCAEEYETEGNRCIRGKKHAIQEMICPCRVLTTTMRTEKGDMVPVRTDRPVPKDRIFDCMKELDKKTLLLPIALGDIIIKGIGGTDANLVCAGTISKK</sequence>
<gene>
    <name evidence="3" type="ORF">IAD16_01925</name>
</gene>
<dbReference type="Pfam" id="PF07992">
    <property type="entry name" value="Pyr_redox_2"/>
    <property type="match status" value="1"/>
</dbReference>
<dbReference type="Pfam" id="PF07892">
    <property type="entry name" value="DUF1667"/>
    <property type="match status" value="1"/>
</dbReference>
<name>A0A9D1I2S3_9FIRM</name>
<dbReference type="InterPro" id="IPR036188">
    <property type="entry name" value="FAD/NAD-bd_sf"/>
</dbReference>
<dbReference type="PRINTS" id="PR00411">
    <property type="entry name" value="PNDRDTASEI"/>
</dbReference>
<feature type="domain" description="FAD/NAD(P)-binding" evidence="2">
    <location>
        <begin position="5"/>
        <end position="304"/>
    </location>
</feature>
<evidence type="ECO:0000256" key="1">
    <source>
        <dbReference type="ARBA" id="ARBA00023002"/>
    </source>
</evidence>
<dbReference type="EMBL" id="DVMO01000032">
    <property type="protein sequence ID" value="HIU27124.1"/>
    <property type="molecule type" value="Genomic_DNA"/>
</dbReference>
<dbReference type="Gene3D" id="3.50.50.60">
    <property type="entry name" value="FAD/NAD(P)-binding domain"/>
    <property type="match status" value="2"/>
</dbReference>